<dbReference type="GO" id="GO:0016491">
    <property type="term" value="F:oxidoreductase activity"/>
    <property type="evidence" value="ECO:0007669"/>
    <property type="project" value="UniProtKB-KW"/>
</dbReference>
<feature type="compositionally biased region" description="Gly residues" evidence="1">
    <location>
        <begin position="90"/>
        <end position="100"/>
    </location>
</feature>
<dbReference type="EMBL" id="CADCTH010000156">
    <property type="protein sequence ID" value="CAA9234069.1"/>
    <property type="molecule type" value="Genomic_DNA"/>
</dbReference>
<name>A0A6J4HUW9_9PSEU</name>
<feature type="compositionally biased region" description="Basic residues" evidence="1">
    <location>
        <begin position="25"/>
        <end position="43"/>
    </location>
</feature>
<feature type="region of interest" description="Disordered" evidence="1">
    <location>
        <begin position="25"/>
        <end position="104"/>
    </location>
</feature>
<feature type="compositionally biased region" description="Gly residues" evidence="1">
    <location>
        <begin position="167"/>
        <end position="181"/>
    </location>
</feature>
<protein>
    <submittedName>
        <fullName evidence="2">Cytochrome bd terminal oxidase subunit II</fullName>
        <ecNumber evidence="2">1.10.3.-</ecNumber>
    </submittedName>
</protein>
<keyword evidence="2" id="KW-0560">Oxidoreductase</keyword>
<organism evidence="2">
    <name type="scientific">uncultured Actinomycetospora sp</name>
    <dbReference type="NCBI Taxonomy" id="1135996"/>
    <lineage>
        <taxon>Bacteria</taxon>
        <taxon>Bacillati</taxon>
        <taxon>Actinomycetota</taxon>
        <taxon>Actinomycetes</taxon>
        <taxon>Pseudonocardiales</taxon>
        <taxon>Pseudonocardiaceae</taxon>
        <taxon>Actinomycetospora</taxon>
        <taxon>environmental samples</taxon>
    </lineage>
</organism>
<gene>
    <name evidence="2" type="ORF">AVDCRST_MAG54-1167</name>
</gene>
<feature type="compositionally biased region" description="Basic and acidic residues" evidence="1">
    <location>
        <begin position="63"/>
        <end position="81"/>
    </location>
</feature>
<feature type="non-terminal residue" evidence="2">
    <location>
        <position position="187"/>
    </location>
</feature>
<sequence>GPAHPLVRPGGHLLGAVLRARGLRLRRRRARGRARPRRPRARRRRDDDRPGVGRQRGLARGRGRGDLRGLPRLVRGADERALPPVRAGPAGAGRPRGGPGVPRQGWHRALARRLRRRARGFVAGRRGALGRGAGRPGHRARARPRRRGRGLGARALAGPARRRAGAARGGAGRGGGAGAGGDVPRPA</sequence>
<reference evidence="2" key="1">
    <citation type="submission" date="2020-02" db="EMBL/GenBank/DDBJ databases">
        <authorList>
            <person name="Meier V. D."/>
        </authorList>
    </citation>
    <scope>NUCLEOTIDE SEQUENCE</scope>
    <source>
        <strain evidence="2">AVDCRST_MAG54</strain>
    </source>
</reference>
<dbReference type="EC" id="1.10.3.-" evidence="2"/>
<accession>A0A6J4HUW9</accession>
<feature type="compositionally biased region" description="Basic residues" evidence="1">
    <location>
        <begin position="136"/>
        <end position="149"/>
    </location>
</feature>
<proteinExistence type="predicted"/>
<evidence type="ECO:0000256" key="1">
    <source>
        <dbReference type="SAM" id="MobiDB-lite"/>
    </source>
</evidence>
<dbReference type="AlphaFoldDB" id="A0A6J4HUW9"/>
<evidence type="ECO:0000313" key="2">
    <source>
        <dbReference type="EMBL" id="CAA9234069.1"/>
    </source>
</evidence>
<feature type="non-terminal residue" evidence="2">
    <location>
        <position position="1"/>
    </location>
</feature>
<feature type="region of interest" description="Disordered" evidence="1">
    <location>
        <begin position="127"/>
        <end position="187"/>
    </location>
</feature>